<proteinExistence type="predicted"/>
<reference evidence="1 2" key="1">
    <citation type="submission" date="2008-07" db="EMBL/GenBank/DDBJ databases">
        <authorList>
            <person name="El-Sayed N."/>
            <person name="Caler E."/>
            <person name="Inman J."/>
            <person name="Amedeo P."/>
            <person name="Hass B."/>
            <person name="Wortman J."/>
        </authorList>
    </citation>
    <scope>NUCLEOTIDE SEQUENCE [LARGE SCALE GENOMIC DNA]</scope>
    <source>
        <strain evidence="2">ATCC 50983 / TXsc</strain>
    </source>
</reference>
<name>C5M0D7_PERM5</name>
<keyword evidence="2" id="KW-1185">Reference proteome</keyword>
<organism evidence="2">
    <name type="scientific">Perkinsus marinus (strain ATCC 50983 / TXsc)</name>
    <dbReference type="NCBI Taxonomy" id="423536"/>
    <lineage>
        <taxon>Eukaryota</taxon>
        <taxon>Sar</taxon>
        <taxon>Alveolata</taxon>
        <taxon>Perkinsozoa</taxon>
        <taxon>Perkinsea</taxon>
        <taxon>Perkinsida</taxon>
        <taxon>Perkinsidae</taxon>
        <taxon>Perkinsus</taxon>
    </lineage>
</organism>
<protein>
    <submittedName>
        <fullName evidence="1">Uncharacterized protein</fullName>
    </submittedName>
</protein>
<dbReference type="InParanoid" id="C5M0D7"/>
<gene>
    <name evidence="1" type="ORF">Pmar_PMAR009241</name>
</gene>
<dbReference type="RefSeq" id="XP_002764827.1">
    <property type="nucleotide sequence ID" value="XM_002764781.1"/>
</dbReference>
<sequence>MDIKVRVRYKAMASYILEYITKNEPASDALNQVLKMLTKARRGLSADDPGVKALRRLLIGVRSSLEREPLGMLS</sequence>
<accession>C5M0D7</accession>
<evidence type="ECO:0000313" key="1">
    <source>
        <dbReference type="EMBL" id="EEQ97544.1"/>
    </source>
</evidence>
<dbReference type="EMBL" id="GG687085">
    <property type="protein sequence ID" value="EEQ97544.1"/>
    <property type="molecule type" value="Genomic_DNA"/>
</dbReference>
<dbReference type="GeneID" id="9055291"/>
<dbReference type="AlphaFoldDB" id="C5M0D7"/>
<dbReference type="Proteomes" id="UP000007800">
    <property type="component" value="Unassembled WGS sequence"/>
</dbReference>
<evidence type="ECO:0000313" key="2">
    <source>
        <dbReference type="Proteomes" id="UP000007800"/>
    </source>
</evidence>